<reference evidence="1" key="1">
    <citation type="submission" date="2018-11" db="EMBL/GenBank/DDBJ databases">
        <title>Henneguya salminicola genome and transcriptome.</title>
        <authorList>
            <person name="Yahalomi D."/>
            <person name="Atkinson S.D."/>
            <person name="Neuhof M."/>
            <person name="Chang E.S."/>
            <person name="Philippe H."/>
            <person name="Cartwright P."/>
            <person name="Bartholomew J.L."/>
            <person name="Huchon D."/>
        </authorList>
    </citation>
    <scope>NUCLEOTIDE SEQUENCE</scope>
    <source>
        <strain evidence="1">Hz1</strain>
        <tissue evidence="1">Whole</tissue>
    </source>
</reference>
<dbReference type="Gene3D" id="1.20.900.10">
    <property type="entry name" value="Dbl homology (DH) domain"/>
    <property type="match status" value="1"/>
</dbReference>
<dbReference type="InterPro" id="IPR035899">
    <property type="entry name" value="DBL_dom_sf"/>
</dbReference>
<sequence>MKIKVFVSNAEAVPEMRKMGILDLFQTIHKHLAEYPMYIGRYIENTLPSDEFRQKLSDTAEGCKNLLNEVNEAIKKVQDDQIHSKYSCIIEKCIKSEKYSSYFPPNIDFQAERIMANFVVTLKCKKEKKIYILLSTNRYIFLLNKKEDKYKLRPIEMIPIETNKKVMQNNDLDSYYGDCY</sequence>
<accession>A0A6G3MF42</accession>
<name>A0A6G3MF42_HENSL</name>
<dbReference type="EMBL" id="GHBP01001228">
    <property type="protein sequence ID" value="NDJ92655.1"/>
    <property type="molecule type" value="Transcribed_RNA"/>
</dbReference>
<protein>
    <submittedName>
        <fullName evidence="1">Rho guanine nucleotide exchange factor 1 (Trinotate prediction)</fullName>
    </submittedName>
</protein>
<organism evidence="1">
    <name type="scientific">Henneguya salminicola</name>
    <name type="common">Myxosporean</name>
    <dbReference type="NCBI Taxonomy" id="69463"/>
    <lineage>
        <taxon>Eukaryota</taxon>
        <taxon>Metazoa</taxon>
        <taxon>Cnidaria</taxon>
        <taxon>Myxozoa</taxon>
        <taxon>Myxosporea</taxon>
        <taxon>Bivalvulida</taxon>
        <taxon>Platysporina</taxon>
        <taxon>Myxobolidae</taxon>
        <taxon>Henneguya</taxon>
    </lineage>
</organism>
<proteinExistence type="predicted"/>
<dbReference type="SUPFAM" id="SSF48065">
    <property type="entry name" value="DBL homology domain (DH-domain)"/>
    <property type="match status" value="1"/>
</dbReference>
<dbReference type="AlphaFoldDB" id="A0A6G3MF42"/>
<evidence type="ECO:0000313" key="1">
    <source>
        <dbReference type="EMBL" id="NDJ92655.1"/>
    </source>
</evidence>